<proteinExistence type="predicted"/>
<accession>A0ABD1RDT8</accession>
<dbReference type="EMBL" id="JBFOLK010000009">
    <property type="protein sequence ID" value="KAL2486589.1"/>
    <property type="molecule type" value="Genomic_DNA"/>
</dbReference>
<comment type="caution">
    <text evidence="1">The sequence shown here is derived from an EMBL/GenBank/DDBJ whole genome shotgun (WGS) entry which is preliminary data.</text>
</comment>
<keyword evidence="2" id="KW-1185">Reference proteome</keyword>
<dbReference type="Proteomes" id="UP001604336">
    <property type="component" value="Unassembled WGS sequence"/>
</dbReference>
<dbReference type="Pfam" id="PF14223">
    <property type="entry name" value="Retrotran_gag_2"/>
    <property type="match status" value="1"/>
</dbReference>
<evidence type="ECO:0000313" key="2">
    <source>
        <dbReference type="Proteomes" id="UP001604336"/>
    </source>
</evidence>
<organism evidence="1 2">
    <name type="scientific">Abeliophyllum distichum</name>
    <dbReference type="NCBI Taxonomy" id="126358"/>
    <lineage>
        <taxon>Eukaryota</taxon>
        <taxon>Viridiplantae</taxon>
        <taxon>Streptophyta</taxon>
        <taxon>Embryophyta</taxon>
        <taxon>Tracheophyta</taxon>
        <taxon>Spermatophyta</taxon>
        <taxon>Magnoliopsida</taxon>
        <taxon>eudicotyledons</taxon>
        <taxon>Gunneridae</taxon>
        <taxon>Pentapetalae</taxon>
        <taxon>asterids</taxon>
        <taxon>lamiids</taxon>
        <taxon>Lamiales</taxon>
        <taxon>Oleaceae</taxon>
        <taxon>Forsythieae</taxon>
        <taxon>Abeliophyllum</taxon>
    </lineage>
</organism>
<name>A0ABD1RDT8_9LAMI</name>
<evidence type="ECO:0000313" key="1">
    <source>
        <dbReference type="EMBL" id="KAL2486589.1"/>
    </source>
</evidence>
<dbReference type="PANTHER" id="PTHR47481">
    <property type="match status" value="1"/>
</dbReference>
<protein>
    <submittedName>
        <fullName evidence="1">Uncharacterized protein</fullName>
    </submittedName>
</protein>
<dbReference type="PANTHER" id="PTHR47481:SF34">
    <property type="entry name" value="CCHC-TYPE DOMAIN-CONTAINING PROTEIN"/>
    <property type="match status" value="1"/>
</dbReference>
<gene>
    <name evidence="1" type="ORF">Adt_31345</name>
</gene>
<reference evidence="2" key="1">
    <citation type="submission" date="2024-07" db="EMBL/GenBank/DDBJ databases">
        <title>Two chromosome-level genome assemblies of Korean endemic species Abeliophyllum distichum and Forsythia ovata (Oleaceae).</title>
        <authorList>
            <person name="Jang H."/>
        </authorList>
    </citation>
    <scope>NUCLEOTIDE SEQUENCE [LARGE SCALE GENOMIC DNA]</scope>
</reference>
<dbReference type="AlphaFoldDB" id="A0ABD1RDT8"/>
<sequence length="177" mass="20180">MSPEIAMRVIGSTSSSKLWTAIEESYGIMNRSRIIFLTSELQRTRKGAMSIDQYLSTIKHLADNLEIAWKVISQIDLVTQNLSGLDDDNTPKAIQISSRESISWHELQSVLMTYESRLENVNTIKPGMSSLNLVNSSLNFVHKTNSYRCGRTGYVGRETYHRGRGRSYRQNEKKQNC</sequence>